<name>A0ABW2AD88_9MICO</name>
<protein>
    <recommendedName>
        <fullName evidence="4">Peptidase MA-like domain-containing protein</fullName>
    </recommendedName>
</protein>
<keyword evidence="3" id="KW-1185">Reference proteome</keyword>
<keyword evidence="1" id="KW-0732">Signal</keyword>
<feature type="chain" id="PRO_5045142700" description="Peptidase MA-like domain-containing protein" evidence="1">
    <location>
        <begin position="30"/>
        <end position="312"/>
    </location>
</feature>
<evidence type="ECO:0008006" key="4">
    <source>
        <dbReference type="Google" id="ProtNLM"/>
    </source>
</evidence>
<organism evidence="2 3">
    <name type="scientific">Flexivirga alba</name>
    <dbReference type="NCBI Taxonomy" id="702742"/>
    <lineage>
        <taxon>Bacteria</taxon>
        <taxon>Bacillati</taxon>
        <taxon>Actinomycetota</taxon>
        <taxon>Actinomycetes</taxon>
        <taxon>Micrococcales</taxon>
        <taxon>Dermacoccaceae</taxon>
        <taxon>Flexivirga</taxon>
    </lineage>
</organism>
<dbReference type="PROSITE" id="PS51257">
    <property type="entry name" value="PROKAR_LIPOPROTEIN"/>
    <property type="match status" value="1"/>
</dbReference>
<proteinExistence type="predicted"/>
<feature type="signal peptide" evidence="1">
    <location>
        <begin position="1"/>
        <end position="29"/>
    </location>
</feature>
<gene>
    <name evidence="2" type="ORF">ACFQDH_03800</name>
</gene>
<evidence type="ECO:0000313" key="2">
    <source>
        <dbReference type="EMBL" id="MFC6704411.1"/>
    </source>
</evidence>
<dbReference type="EMBL" id="JBHSWH010000001">
    <property type="protein sequence ID" value="MFC6704411.1"/>
    <property type="molecule type" value="Genomic_DNA"/>
</dbReference>
<evidence type="ECO:0000313" key="3">
    <source>
        <dbReference type="Proteomes" id="UP001596298"/>
    </source>
</evidence>
<dbReference type="Proteomes" id="UP001596298">
    <property type="component" value="Unassembled WGS sequence"/>
</dbReference>
<comment type="caution">
    <text evidence="2">The sequence shown here is derived from an EMBL/GenBank/DDBJ whole genome shotgun (WGS) entry which is preliminary data.</text>
</comment>
<sequence>MEAIGRRQVIALAGVGAMSVLAGCRAVSAAPPVTPVVVPASSAPAPTLPASVVYRMGNSFIPGALAKRRDLHSLTSKWSVLVGDISLPDLQDCQMYVDTAIPMIEKLTGIHLDQKYLVMLPKTAAEYEHWSGDRGDDLGVFREPLDETWQGWVVIKCAAAIGEGRTLLEDTGYLNHVIRHELFHANTLDDGVSGYGTPKWVLEGFAEWAGATATILFPRKPPLPVLPKNAEFSREGTTFAYERSFMFVSYLVTRFGQRQAIRFYERAIDFTYDTTEQAFHAVLGISLATATKDWAAQYKKQVARLYAEILGT</sequence>
<reference evidence="3" key="1">
    <citation type="journal article" date="2019" name="Int. J. Syst. Evol. Microbiol.">
        <title>The Global Catalogue of Microorganisms (GCM) 10K type strain sequencing project: providing services to taxonomists for standard genome sequencing and annotation.</title>
        <authorList>
            <consortium name="The Broad Institute Genomics Platform"/>
            <consortium name="The Broad Institute Genome Sequencing Center for Infectious Disease"/>
            <person name="Wu L."/>
            <person name="Ma J."/>
        </authorList>
    </citation>
    <scope>NUCLEOTIDE SEQUENCE [LARGE SCALE GENOMIC DNA]</scope>
    <source>
        <strain evidence="3">CCUG 58127</strain>
    </source>
</reference>
<evidence type="ECO:0000256" key="1">
    <source>
        <dbReference type="SAM" id="SignalP"/>
    </source>
</evidence>
<accession>A0ABW2AD88</accession>
<dbReference type="RefSeq" id="WP_382398615.1">
    <property type="nucleotide sequence ID" value="NZ_JBHSWH010000001.1"/>
</dbReference>